<dbReference type="InterPro" id="IPR004685">
    <property type="entry name" value="Brnchd-chn_aa_trnsp_Livcs"/>
</dbReference>
<keyword evidence="8 9" id="KW-0472">Membrane</keyword>
<dbReference type="GO" id="GO:0005886">
    <property type="term" value="C:plasma membrane"/>
    <property type="evidence" value="ECO:0007669"/>
    <property type="project" value="UniProtKB-SubCell"/>
</dbReference>
<dbReference type="EMBL" id="PDKB01000002">
    <property type="protein sequence ID" value="RBQ30029.1"/>
    <property type="molecule type" value="Genomic_DNA"/>
</dbReference>
<comment type="subcellular location">
    <subcellularLocation>
        <location evidence="1">Cell membrane</location>
        <topology evidence="1">Multi-pass membrane protein</topology>
    </subcellularLocation>
</comment>
<feature type="transmembrane region" description="Helical" evidence="9">
    <location>
        <begin position="12"/>
        <end position="34"/>
    </location>
</feature>
<evidence type="ECO:0000256" key="7">
    <source>
        <dbReference type="ARBA" id="ARBA00022989"/>
    </source>
</evidence>
<dbReference type="GO" id="GO:0015820">
    <property type="term" value="P:L-leucine transport"/>
    <property type="evidence" value="ECO:0007669"/>
    <property type="project" value="TreeGrafter"/>
</dbReference>
<gene>
    <name evidence="10" type="primary">brnQ</name>
    <name evidence="10" type="ORF">CRU91_01760</name>
</gene>
<dbReference type="PANTHER" id="PTHR30588:SF0">
    <property type="entry name" value="BRANCHED-CHAIN AMINO ACID PERMEASE BRNQ"/>
    <property type="match status" value="1"/>
</dbReference>
<evidence type="ECO:0000256" key="9">
    <source>
        <dbReference type="SAM" id="Phobius"/>
    </source>
</evidence>
<evidence type="ECO:0000256" key="4">
    <source>
        <dbReference type="ARBA" id="ARBA00022475"/>
    </source>
</evidence>
<feature type="transmembrane region" description="Helical" evidence="9">
    <location>
        <begin position="151"/>
        <end position="173"/>
    </location>
</feature>
<proteinExistence type="inferred from homology"/>
<comment type="caution">
    <text evidence="10">The sequence shown here is derived from an EMBL/GenBank/DDBJ whole genome shotgun (WGS) entry which is preliminary data.</text>
</comment>
<feature type="transmembrane region" description="Helical" evidence="9">
    <location>
        <begin position="374"/>
        <end position="392"/>
    </location>
</feature>
<evidence type="ECO:0000256" key="8">
    <source>
        <dbReference type="ARBA" id="ARBA00023136"/>
    </source>
</evidence>
<dbReference type="Proteomes" id="UP000252669">
    <property type="component" value="Unassembled WGS sequence"/>
</dbReference>
<evidence type="ECO:0000256" key="5">
    <source>
        <dbReference type="ARBA" id="ARBA00022692"/>
    </source>
</evidence>
<keyword evidence="7 9" id="KW-1133">Transmembrane helix</keyword>
<dbReference type="GO" id="GO:0005304">
    <property type="term" value="F:L-valine transmembrane transporter activity"/>
    <property type="evidence" value="ECO:0007669"/>
    <property type="project" value="TreeGrafter"/>
</dbReference>
<reference evidence="10 11" key="1">
    <citation type="submission" date="2017-10" db="EMBL/GenBank/DDBJ databases">
        <title>Genomics of the genus Arcobacter.</title>
        <authorList>
            <person name="Perez-Cataluna A."/>
            <person name="Figueras M.J."/>
        </authorList>
    </citation>
    <scope>NUCLEOTIDE SEQUENCE [LARGE SCALE GENOMIC DNA]</scope>
    <source>
        <strain evidence="10 11">CECT 9230</strain>
    </source>
</reference>
<feature type="transmembrane region" description="Helical" evidence="9">
    <location>
        <begin position="404"/>
        <end position="427"/>
    </location>
</feature>
<keyword evidence="5 9" id="KW-0812">Transmembrane</keyword>
<keyword evidence="11" id="KW-1185">Reference proteome</keyword>
<dbReference type="NCBIfam" id="TIGR00796">
    <property type="entry name" value="livcs"/>
    <property type="match status" value="1"/>
</dbReference>
<sequence length="433" mass="47441">MLTQSKFFKDALILGFAIFSMYFGAGNIIFPPYLGLTSSSNWDLAFMSYFIADIGFATLTMFALLKAGGRVENLTHKIGTIAGIFLTSAIILCIGPLIALPRTGATTYEMLVVPFFGASFSNSLITSIIYYSLILIFTLKPTTMIEILGRFLTPALFIGLLILIIKGVFFPIADGEIAQSEATTSNIIFDGMLAGYQTLDVLAALAFGIIILKAVSDKGVYTEHNQQIKLVAYASIVAAICIFIIYFGLTYLGATTSTVYESNIDRATLLNNIIFSLFGSGGNLLLGIVVFLACFTTGAALVSVTSEYFSRLSHRRVSYKTLVVVVTIFSIILTNFGLEFIISIAFPILTVVYPAAIILVVLSFFDNFIKNDNVYKLASFAAMIYCIVEVISKNIFEISFLKIIPFYEIGFAWIIPAIVFGIIGYFIKPKKED</sequence>
<dbReference type="OrthoDB" id="9783920at2"/>
<keyword evidence="6" id="KW-0029">Amino-acid transport</keyword>
<dbReference type="AlphaFoldDB" id="A0A366MX34"/>
<dbReference type="Pfam" id="PF05525">
    <property type="entry name" value="Branch_AA_trans"/>
    <property type="match status" value="1"/>
</dbReference>
<dbReference type="GO" id="GO:0015188">
    <property type="term" value="F:L-isoleucine transmembrane transporter activity"/>
    <property type="evidence" value="ECO:0007669"/>
    <property type="project" value="TreeGrafter"/>
</dbReference>
<dbReference type="PANTHER" id="PTHR30588">
    <property type="entry name" value="BRANCHED-CHAIN AMINO ACID TRANSPORT SYSTEM 2 CARRIER PROTEIN"/>
    <property type="match status" value="1"/>
</dbReference>
<dbReference type="RefSeq" id="WP_113892770.1">
    <property type="nucleotide sequence ID" value="NZ_JANJGA010000003.1"/>
</dbReference>
<evidence type="ECO:0000256" key="6">
    <source>
        <dbReference type="ARBA" id="ARBA00022970"/>
    </source>
</evidence>
<accession>A0A366MX34</accession>
<evidence type="ECO:0000256" key="3">
    <source>
        <dbReference type="ARBA" id="ARBA00022448"/>
    </source>
</evidence>
<feature type="transmembrane region" description="Helical" evidence="9">
    <location>
        <begin position="46"/>
        <end position="65"/>
    </location>
</feature>
<keyword evidence="3" id="KW-0813">Transport</keyword>
<feature type="transmembrane region" description="Helical" evidence="9">
    <location>
        <begin position="340"/>
        <end position="362"/>
    </location>
</feature>
<feature type="transmembrane region" description="Helical" evidence="9">
    <location>
        <begin position="273"/>
        <end position="305"/>
    </location>
</feature>
<evidence type="ECO:0000313" key="11">
    <source>
        <dbReference type="Proteomes" id="UP000252669"/>
    </source>
</evidence>
<dbReference type="GO" id="GO:0015190">
    <property type="term" value="F:L-leucine transmembrane transporter activity"/>
    <property type="evidence" value="ECO:0007669"/>
    <property type="project" value="TreeGrafter"/>
</dbReference>
<evidence type="ECO:0000256" key="1">
    <source>
        <dbReference type="ARBA" id="ARBA00004651"/>
    </source>
</evidence>
<feature type="transmembrane region" description="Helical" evidence="9">
    <location>
        <begin position="111"/>
        <end position="139"/>
    </location>
</feature>
<evidence type="ECO:0000313" key="10">
    <source>
        <dbReference type="EMBL" id="RBQ30029.1"/>
    </source>
</evidence>
<comment type="similarity">
    <text evidence="2">Belongs to the branched chain amino acid transporter family.</text>
</comment>
<protein>
    <submittedName>
        <fullName evidence="10">Branched-chain amino acid transport system II carrier protein</fullName>
    </submittedName>
</protein>
<feature type="transmembrane region" description="Helical" evidence="9">
    <location>
        <begin position="232"/>
        <end position="253"/>
    </location>
</feature>
<dbReference type="GO" id="GO:0015818">
    <property type="term" value="P:isoleucine transport"/>
    <property type="evidence" value="ECO:0007669"/>
    <property type="project" value="TreeGrafter"/>
</dbReference>
<feature type="transmembrane region" description="Helical" evidence="9">
    <location>
        <begin position="317"/>
        <end position="334"/>
    </location>
</feature>
<name>A0A366MX34_9BACT</name>
<evidence type="ECO:0000256" key="2">
    <source>
        <dbReference type="ARBA" id="ARBA00008540"/>
    </source>
</evidence>
<feature type="transmembrane region" description="Helical" evidence="9">
    <location>
        <begin position="77"/>
        <end position="99"/>
    </location>
</feature>
<feature type="transmembrane region" description="Helical" evidence="9">
    <location>
        <begin position="193"/>
        <end position="212"/>
    </location>
</feature>
<keyword evidence="4" id="KW-1003">Cell membrane</keyword>
<organism evidence="10 11">
    <name type="scientific">Aliarcobacter vitoriensis</name>
    <dbReference type="NCBI Taxonomy" id="2011099"/>
    <lineage>
        <taxon>Bacteria</taxon>
        <taxon>Pseudomonadati</taxon>
        <taxon>Campylobacterota</taxon>
        <taxon>Epsilonproteobacteria</taxon>
        <taxon>Campylobacterales</taxon>
        <taxon>Arcobacteraceae</taxon>
        <taxon>Aliarcobacter</taxon>
    </lineage>
</organism>